<evidence type="ECO:0000313" key="2">
    <source>
        <dbReference type="Proteomes" id="UP000217348"/>
    </source>
</evidence>
<dbReference type="EMBL" id="CP022387">
    <property type="protein sequence ID" value="ATA90195.1"/>
    <property type="molecule type" value="Genomic_DNA"/>
</dbReference>
<name>A0A250G0C5_9FLAO</name>
<dbReference type="Proteomes" id="UP000217348">
    <property type="component" value="Chromosome"/>
</dbReference>
<reference evidence="2" key="1">
    <citation type="submission" date="2017-06" db="EMBL/GenBank/DDBJ databases">
        <title>Capnocytophaga spp. assemblies.</title>
        <authorList>
            <person name="Gulvik C.A."/>
        </authorList>
    </citation>
    <scope>NUCLEOTIDE SEQUENCE [LARGE SCALE GENOMIC DNA]</scope>
    <source>
        <strain evidence="2">H2177</strain>
    </source>
</reference>
<accession>A0A250G0C5</accession>
<dbReference type="KEGG" id="csto:CGC58_10940"/>
<dbReference type="AlphaFoldDB" id="A0A250G0C5"/>
<proteinExistence type="predicted"/>
<dbReference type="RefSeq" id="WP_095896740.1">
    <property type="nucleotide sequence ID" value="NZ_CP022387.1"/>
</dbReference>
<protein>
    <recommendedName>
        <fullName evidence="3">RES domain-containing protein</fullName>
    </recommendedName>
</protein>
<dbReference type="OrthoDB" id="983161at2"/>
<organism evidence="1 2">
    <name type="scientific">Capnocytophaga stomatis</name>
    <dbReference type="NCBI Taxonomy" id="1848904"/>
    <lineage>
        <taxon>Bacteria</taxon>
        <taxon>Pseudomonadati</taxon>
        <taxon>Bacteroidota</taxon>
        <taxon>Flavobacteriia</taxon>
        <taxon>Flavobacteriales</taxon>
        <taxon>Flavobacteriaceae</taxon>
        <taxon>Capnocytophaga</taxon>
    </lineage>
</organism>
<evidence type="ECO:0000313" key="1">
    <source>
        <dbReference type="EMBL" id="ATA90195.1"/>
    </source>
</evidence>
<gene>
    <name evidence="1" type="ORF">CGC58_10940</name>
</gene>
<sequence>MNIEQKIKNFNLLKGYSQNLIDIPYETIYDILKEIGIPICEAKLKKGTFIDRARKNNEIKLFEKIEQLGYIKDANVISTKMRDYGRANLPHQVMFYGAIPSEMKEQRGIAIAETSDLFRNFERDCLEGELYTLSRWEVLEDLNVCEIVFSDEALKYNRYVRDSYEKQQSFLNQIELTEEEKKFHLDLLKFISNQFSKIVKNKNEYKISVAYTNLVLDECPSIKGIVFPSVQTQFLGINVVLTPDNADKYLKPILCTMHKLYKKGSNFLIANEGYYCEVKDNEYTLDWQYNEEKTGVIPNSEIIRNLTN</sequence>
<evidence type="ECO:0008006" key="3">
    <source>
        <dbReference type="Google" id="ProtNLM"/>
    </source>
</evidence>